<dbReference type="GO" id="GO:0006310">
    <property type="term" value="P:DNA recombination"/>
    <property type="evidence" value="ECO:0007669"/>
    <property type="project" value="UniProtKB-KW"/>
</dbReference>
<organism evidence="3 4">
    <name type="scientific">Pyrodictium delaneyi</name>
    <dbReference type="NCBI Taxonomy" id="1273541"/>
    <lineage>
        <taxon>Archaea</taxon>
        <taxon>Thermoproteota</taxon>
        <taxon>Thermoprotei</taxon>
        <taxon>Desulfurococcales</taxon>
        <taxon>Pyrodictiaceae</taxon>
        <taxon>Pyrodictium</taxon>
    </lineage>
</organism>
<dbReference type="AlphaFoldDB" id="A0A211YMA6"/>
<feature type="domain" description="Integrase SSV1 C-terminal" evidence="2">
    <location>
        <begin position="206"/>
        <end position="268"/>
    </location>
</feature>
<keyword evidence="4" id="KW-1185">Reference proteome</keyword>
<evidence type="ECO:0000313" key="4">
    <source>
        <dbReference type="Proteomes" id="UP000196694"/>
    </source>
</evidence>
<keyword evidence="1" id="KW-0233">DNA recombination</keyword>
<comment type="caution">
    <text evidence="3">The sequence shown here is derived from an EMBL/GenBank/DDBJ whole genome shotgun (WGS) entry which is preliminary data.</text>
</comment>
<gene>
    <name evidence="3" type="ORF">Pdsh_10045</name>
</gene>
<dbReference type="InterPro" id="IPR013762">
    <property type="entry name" value="Integrase-like_cat_sf"/>
</dbReference>
<evidence type="ECO:0000259" key="2">
    <source>
        <dbReference type="Pfam" id="PF16795"/>
    </source>
</evidence>
<dbReference type="Pfam" id="PF16795">
    <property type="entry name" value="Phage_integr_3"/>
    <property type="match status" value="1"/>
</dbReference>
<dbReference type="InterPro" id="IPR011010">
    <property type="entry name" value="DNA_brk_join_enz"/>
</dbReference>
<dbReference type="SUPFAM" id="SSF56349">
    <property type="entry name" value="DNA breaking-rejoining enzymes"/>
    <property type="match status" value="1"/>
</dbReference>
<dbReference type="GO" id="GO:0015074">
    <property type="term" value="P:DNA integration"/>
    <property type="evidence" value="ECO:0007669"/>
    <property type="project" value="InterPro"/>
</dbReference>
<dbReference type="Gene3D" id="1.10.443.10">
    <property type="entry name" value="Intergrase catalytic core"/>
    <property type="match status" value="1"/>
</dbReference>
<dbReference type="Proteomes" id="UP000196694">
    <property type="component" value="Unassembled WGS sequence"/>
</dbReference>
<dbReference type="GO" id="GO:0003677">
    <property type="term" value="F:DNA binding"/>
    <property type="evidence" value="ECO:0007669"/>
    <property type="project" value="InterPro"/>
</dbReference>
<name>A0A211YMA6_9CREN</name>
<sequence>MLDALLRGDLARKASRPVIRLPAPEELRGFRAWLVSSGKSERTVAERIKYLEKIAEELGLAPSADAVLEFLAGRSPHERDHFRKALRLWLKYSGQREALELLSGGWAKTEAGGTGVSLEEALEAIRIAWGVDPRYALYLALLLITGLRPVELRSVKRSGQILPLVFAIEKPSTTTKRHSYAFLTPTALGLRDKLLGRYEKLVFWRREVEYEALKAIRERLPGFRPYALRALNAELLLRGGVPEAIIDYIQGRAPETVLRKHYLHKQMTRQEMLLDILGQHNKALRDVDEWLRGEILSRV</sequence>
<evidence type="ECO:0000313" key="3">
    <source>
        <dbReference type="EMBL" id="OWJ54175.1"/>
    </source>
</evidence>
<accession>A0A211YMA6</accession>
<dbReference type="InterPro" id="IPR031857">
    <property type="entry name" value="Integrase_SSV1_C"/>
</dbReference>
<evidence type="ECO:0000256" key="1">
    <source>
        <dbReference type="ARBA" id="ARBA00023172"/>
    </source>
</evidence>
<protein>
    <recommendedName>
        <fullName evidence="2">Integrase SSV1 C-terminal domain-containing protein</fullName>
    </recommendedName>
</protein>
<dbReference type="EMBL" id="NCQP01000007">
    <property type="protein sequence ID" value="OWJ54175.1"/>
    <property type="molecule type" value="Genomic_DNA"/>
</dbReference>
<proteinExistence type="predicted"/>
<reference evidence="3 4" key="1">
    <citation type="submission" date="2017-05" db="EMBL/GenBank/DDBJ databases">
        <title>The draft genome of the hyperthermophilic archaeon 'Pyrodictium delaneyi strain Hulk', an iron and nitrate reducer, reveals the capacity for sulfate reduction.</title>
        <authorList>
            <person name="Demey L.M."/>
            <person name="Miller C."/>
            <person name="Manzella M."/>
            <person name="Reguera G."/>
            <person name="Kashefi K."/>
        </authorList>
    </citation>
    <scope>NUCLEOTIDE SEQUENCE [LARGE SCALE GENOMIC DNA]</scope>
    <source>
        <strain evidence="3 4">Hulk</strain>
    </source>
</reference>